<evidence type="ECO:0000313" key="3">
    <source>
        <dbReference type="Proteomes" id="UP000001449"/>
    </source>
</evidence>
<organism evidence="2 3">
    <name type="scientific">Thalassiosira pseudonana</name>
    <name type="common">Marine diatom</name>
    <name type="synonym">Cyclotella nana</name>
    <dbReference type="NCBI Taxonomy" id="35128"/>
    <lineage>
        <taxon>Eukaryota</taxon>
        <taxon>Sar</taxon>
        <taxon>Stramenopiles</taxon>
        <taxon>Ochrophyta</taxon>
        <taxon>Bacillariophyta</taxon>
        <taxon>Coscinodiscophyceae</taxon>
        <taxon>Thalassiosirophycidae</taxon>
        <taxon>Thalassiosirales</taxon>
        <taxon>Thalassiosiraceae</taxon>
        <taxon>Thalassiosira</taxon>
    </lineage>
</organism>
<dbReference type="OMA" id="SYREYWD"/>
<gene>
    <name evidence="2" type="ORF">THAPSDRAFT_923</name>
</gene>
<dbReference type="AlphaFoldDB" id="B8BSU3"/>
<name>B8BSU3_THAPS</name>
<dbReference type="EMBL" id="CM000638">
    <property type="protein sequence ID" value="EED96186.1"/>
    <property type="molecule type" value="Genomic_DNA"/>
</dbReference>
<keyword evidence="1" id="KW-0732">Signal</keyword>
<feature type="signal peptide" evidence="1">
    <location>
        <begin position="1"/>
        <end position="22"/>
    </location>
</feature>
<dbReference type="RefSeq" id="XP_002286545.1">
    <property type="nucleotide sequence ID" value="XM_002286509.1"/>
</dbReference>
<feature type="chain" id="PRO_5002868573" description="SnoaL-like domain-containing protein" evidence="1">
    <location>
        <begin position="23"/>
        <end position="248"/>
    </location>
</feature>
<dbReference type="PANTHER" id="PTHR34123">
    <property type="entry name" value="OS04G0578200 PROTEIN"/>
    <property type="match status" value="1"/>
</dbReference>
<protein>
    <recommendedName>
        <fullName evidence="4">SnoaL-like domain-containing protein</fullName>
    </recommendedName>
</protein>
<keyword evidence="3" id="KW-1185">Reference proteome</keyword>
<proteinExistence type="predicted"/>
<sequence>MNRSTLFLIAAMSTSALQCSEAFAPSPSSVVSTRSRVVVNGFFIRRRRGLVDYNESKDSTDDADATLPKASRLRNSRRSFLSTGAATAATASLFPLRSVAAFTPSTSAEKLTNISDADLKQIILSDMVDKSFLVTADITRSVYDESATFTDEIDVYTMDKWIKGTQALFVASGSRVSIVGDVNVTPSEVTFRFDEDLMFNIPFKPVCSLTGKVVLTRDESTGLITSYREYWDQSVNDVLKTAKFGKKA</sequence>
<dbReference type="KEGG" id="tps:THAPSDRAFT_923"/>
<dbReference type="GeneID" id="7449121"/>
<dbReference type="InParanoid" id="B8BSU3"/>
<accession>B8BSU3</accession>
<dbReference type="Proteomes" id="UP000001449">
    <property type="component" value="Chromosome 1"/>
</dbReference>
<dbReference type="HOGENOM" id="CLU_1122008_0_0_1"/>
<evidence type="ECO:0000256" key="1">
    <source>
        <dbReference type="SAM" id="SignalP"/>
    </source>
</evidence>
<reference evidence="2 3" key="2">
    <citation type="journal article" date="2008" name="Nature">
        <title>The Phaeodactylum genome reveals the evolutionary history of diatom genomes.</title>
        <authorList>
            <person name="Bowler C."/>
            <person name="Allen A.E."/>
            <person name="Badger J.H."/>
            <person name="Grimwood J."/>
            <person name="Jabbari K."/>
            <person name="Kuo A."/>
            <person name="Maheswari U."/>
            <person name="Martens C."/>
            <person name="Maumus F."/>
            <person name="Otillar R.P."/>
            <person name="Rayko E."/>
            <person name="Salamov A."/>
            <person name="Vandepoele K."/>
            <person name="Beszteri B."/>
            <person name="Gruber A."/>
            <person name="Heijde M."/>
            <person name="Katinka M."/>
            <person name="Mock T."/>
            <person name="Valentin K."/>
            <person name="Verret F."/>
            <person name="Berges J.A."/>
            <person name="Brownlee C."/>
            <person name="Cadoret J.P."/>
            <person name="Chiovitti A."/>
            <person name="Choi C.J."/>
            <person name="Coesel S."/>
            <person name="De Martino A."/>
            <person name="Detter J.C."/>
            <person name="Durkin C."/>
            <person name="Falciatore A."/>
            <person name="Fournet J."/>
            <person name="Haruta M."/>
            <person name="Huysman M.J."/>
            <person name="Jenkins B.D."/>
            <person name="Jiroutova K."/>
            <person name="Jorgensen R.E."/>
            <person name="Joubert Y."/>
            <person name="Kaplan A."/>
            <person name="Kroger N."/>
            <person name="Kroth P.G."/>
            <person name="La Roche J."/>
            <person name="Lindquist E."/>
            <person name="Lommer M."/>
            <person name="Martin-Jezequel V."/>
            <person name="Lopez P.J."/>
            <person name="Lucas S."/>
            <person name="Mangogna M."/>
            <person name="McGinnis K."/>
            <person name="Medlin L.K."/>
            <person name="Montsant A."/>
            <person name="Oudot-Le Secq M.P."/>
            <person name="Napoli C."/>
            <person name="Obornik M."/>
            <person name="Parker M.S."/>
            <person name="Petit J.L."/>
            <person name="Porcel B.M."/>
            <person name="Poulsen N."/>
            <person name="Robison M."/>
            <person name="Rychlewski L."/>
            <person name="Rynearson T.A."/>
            <person name="Schmutz J."/>
            <person name="Shapiro H."/>
            <person name="Siaut M."/>
            <person name="Stanley M."/>
            <person name="Sussman M.R."/>
            <person name="Taylor A.R."/>
            <person name="Vardi A."/>
            <person name="von Dassow P."/>
            <person name="Vyverman W."/>
            <person name="Willis A."/>
            <person name="Wyrwicz L.S."/>
            <person name="Rokhsar D.S."/>
            <person name="Weissenbach J."/>
            <person name="Armbrust E.V."/>
            <person name="Green B.R."/>
            <person name="Van de Peer Y."/>
            <person name="Grigoriev I.V."/>
        </authorList>
    </citation>
    <scope>NUCLEOTIDE SEQUENCE [LARGE SCALE GENOMIC DNA]</scope>
    <source>
        <strain evidence="2 3">CCMP1335</strain>
    </source>
</reference>
<reference evidence="2 3" key="1">
    <citation type="journal article" date="2004" name="Science">
        <title>The genome of the diatom Thalassiosira pseudonana: ecology, evolution, and metabolism.</title>
        <authorList>
            <person name="Armbrust E.V."/>
            <person name="Berges J.A."/>
            <person name="Bowler C."/>
            <person name="Green B.R."/>
            <person name="Martinez D."/>
            <person name="Putnam N.H."/>
            <person name="Zhou S."/>
            <person name="Allen A.E."/>
            <person name="Apt K.E."/>
            <person name="Bechner M."/>
            <person name="Brzezinski M.A."/>
            <person name="Chaal B.K."/>
            <person name="Chiovitti A."/>
            <person name="Davis A.K."/>
            <person name="Demarest M.S."/>
            <person name="Detter J.C."/>
            <person name="Glavina T."/>
            <person name="Goodstein D."/>
            <person name="Hadi M.Z."/>
            <person name="Hellsten U."/>
            <person name="Hildebrand M."/>
            <person name="Jenkins B.D."/>
            <person name="Jurka J."/>
            <person name="Kapitonov V.V."/>
            <person name="Kroger N."/>
            <person name="Lau W.W."/>
            <person name="Lane T.W."/>
            <person name="Larimer F.W."/>
            <person name="Lippmeier J.C."/>
            <person name="Lucas S."/>
            <person name="Medina M."/>
            <person name="Montsant A."/>
            <person name="Obornik M."/>
            <person name="Parker M.S."/>
            <person name="Palenik B."/>
            <person name="Pazour G.J."/>
            <person name="Richardson P.M."/>
            <person name="Rynearson T.A."/>
            <person name="Saito M.A."/>
            <person name="Schwartz D.C."/>
            <person name="Thamatrakoln K."/>
            <person name="Valentin K."/>
            <person name="Vardi A."/>
            <person name="Wilkerson F.P."/>
            <person name="Rokhsar D.S."/>
        </authorList>
    </citation>
    <scope>NUCLEOTIDE SEQUENCE [LARGE SCALE GENOMIC DNA]</scope>
    <source>
        <strain evidence="2 3">CCMP1335</strain>
    </source>
</reference>
<evidence type="ECO:0008006" key="4">
    <source>
        <dbReference type="Google" id="ProtNLM"/>
    </source>
</evidence>
<dbReference type="eggNOG" id="ENOG502S46J">
    <property type="taxonomic scope" value="Eukaryota"/>
</dbReference>
<evidence type="ECO:0000313" key="2">
    <source>
        <dbReference type="EMBL" id="EED96186.1"/>
    </source>
</evidence>
<dbReference type="PANTHER" id="PTHR34123:SF1">
    <property type="entry name" value="OS04G0578200 PROTEIN"/>
    <property type="match status" value="1"/>
</dbReference>
<dbReference type="PaxDb" id="35128-Thaps923"/>